<dbReference type="RefSeq" id="WP_185693577.1">
    <property type="nucleotide sequence ID" value="NZ_JACHVA010000103.1"/>
</dbReference>
<name>A0A7X1E5D4_9BACT</name>
<feature type="transmembrane region" description="Helical" evidence="1">
    <location>
        <begin position="6"/>
        <end position="25"/>
    </location>
</feature>
<protein>
    <submittedName>
        <fullName evidence="2">Uncharacterized protein</fullName>
    </submittedName>
</protein>
<keyword evidence="3" id="KW-1185">Reference proteome</keyword>
<dbReference type="EMBL" id="JACHVA010000103">
    <property type="protein sequence ID" value="MBC2602913.1"/>
    <property type="molecule type" value="Genomic_DNA"/>
</dbReference>
<comment type="caution">
    <text evidence="2">The sequence shown here is derived from an EMBL/GenBank/DDBJ whole genome shotgun (WGS) entry which is preliminary data.</text>
</comment>
<feature type="transmembrane region" description="Helical" evidence="1">
    <location>
        <begin position="37"/>
        <end position="56"/>
    </location>
</feature>
<evidence type="ECO:0000256" key="1">
    <source>
        <dbReference type="SAM" id="Phobius"/>
    </source>
</evidence>
<keyword evidence="1" id="KW-0812">Transmembrane</keyword>
<evidence type="ECO:0000313" key="3">
    <source>
        <dbReference type="Proteomes" id="UP000525652"/>
    </source>
</evidence>
<keyword evidence="1" id="KW-0472">Membrane</keyword>
<dbReference type="Proteomes" id="UP000525652">
    <property type="component" value="Unassembled WGS sequence"/>
</dbReference>
<proteinExistence type="predicted"/>
<sequence length="98" mass="10804">MDTEQIILSIICTVTWFAWIPAVLIEKEKNEDTGGTSILPVIPVFPIVGIGSGVGIDRLFENWGSYTISLLHLVLLGSFAYTIVRDLIVIKNRKKGMG</sequence>
<reference evidence="2 3" key="1">
    <citation type="submission" date="2020-07" db="EMBL/GenBank/DDBJ databases">
        <authorList>
            <person name="Feng X."/>
        </authorList>
    </citation>
    <scope>NUCLEOTIDE SEQUENCE [LARGE SCALE GENOMIC DNA]</scope>
    <source>
        <strain evidence="2 3">JCM14086</strain>
    </source>
</reference>
<gene>
    <name evidence="2" type="ORF">H5P30_14110</name>
</gene>
<dbReference type="AlphaFoldDB" id="A0A7X1E5D4"/>
<keyword evidence="1" id="KW-1133">Transmembrane helix</keyword>
<organism evidence="2 3">
    <name type="scientific">Puniceicoccus vermicola</name>
    <dbReference type="NCBI Taxonomy" id="388746"/>
    <lineage>
        <taxon>Bacteria</taxon>
        <taxon>Pseudomonadati</taxon>
        <taxon>Verrucomicrobiota</taxon>
        <taxon>Opitutia</taxon>
        <taxon>Puniceicoccales</taxon>
        <taxon>Puniceicoccaceae</taxon>
        <taxon>Puniceicoccus</taxon>
    </lineage>
</organism>
<feature type="transmembrane region" description="Helical" evidence="1">
    <location>
        <begin position="68"/>
        <end position="88"/>
    </location>
</feature>
<evidence type="ECO:0000313" key="2">
    <source>
        <dbReference type="EMBL" id="MBC2602913.1"/>
    </source>
</evidence>
<accession>A0A7X1E5D4</accession>